<sequence length="435" mass="49077">MVVVIESSIWEPNPSLTLLFLAHVVSIALFPYASKNFSSSSRTPVVFNHGVVFLFISSFLEELYSPLLSCFRSVHTSLTSRIDPSFKKLGVVQHVVVEGLWSVFGEMELAYYGVNGEHIVLSLWVGTGVSIFFGILGVVSDLILYDWHPTPIGCSNGVIYWPFGGSCFQGIAAFDTSTTQCCSVVMPPEFDTTLWRNAAFGVRLGVVQGHLRLLQLFLDEEAAGGLHVLRAWDLVQSYSSPSPWIMVKDVRLKWGAYENMALFPIAFHPQDEDVIFLKRVLINDKDYNALAATDNFENDNNNVDICLYRFGRRCYEHVCYCPFAENTRSPRVLPLLVHGWPTRMPPLDTKHPPPAQEIATDIAKNKNWRSVVLQSETETVLKSKNFISRIALEEAHNKMYQSTKASHQEESLKIAKQLKNSPHTYTPIKWTKPTE</sequence>
<name>A0A803Q036_CANSA</name>
<dbReference type="EMBL" id="UZAU01000553">
    <property type="status" value="NOT_ANNOTATED_CDS"/>
    <property type="molecule type" value="Genomic_DNA"/>
</dbReference>
<evidence type="ECO:0000313" key="2">
    <source>
        <dbReference type="EnsemblPlants" id="cds.evm.model.06.82"/>
    </source>
</evidence>
<reference evidence="2" key="1">
    <citation type="submission" date="2018-11" db="EMBL/GenBank/DDBJ databases">
        <authorList>
            <person name="Grassa J C."/>
        </authorList>
    </citation>
    <scope>NUCLEOTIDE SEQUENCE [LARGE SCALE GENOMIC DNA]</scope>
</reference>
<organism evidence="2 3">
    <name type="scientific">Cannabis sativa</name>
    <name type="common">Hemp</name>
    <name type="synonym">Marijuana</name>
    <dbReference type="NCBI Taxonomy" id="3483"/>
    <lineage>
        <taxon>Eukaryota</taxon>
        <taxon>Viridiplantae</taxon>
        <taxon>Streptophyta</taxon>
        <taxon>Embryophyta</taxon>
        <taxon>Tracheophyta</taxon>
        <taxon>Spermatophyta</taxon>
        <taxon>Magnoliopsida</taxon>
        <taxon>eudicotyledons</taxon>
        <taxon>Gunneridae</taxon>
        <taxon>Pentapetalae</taxon>
        <taxon>rosids</taxon>
        <taxon>fabids</taxon>
        <taxon>Rosales</taxon>
        <taxon>Cannabaceae</taxon>
        <taxon>Cannabis</taxon>
    </lineage>
</organism>
<keyword evidence="3" id="KW-1185">Reference proteome</keyword>
<protein>
    <submittedName>
        <fullName evidence="2">Uncharacterized protein</fullName>
    </submittedName>
</protein>
<evidence type="ECO:0000313" key="3">
    <source>
        <dbReference type="Proteomes" id="UP000596661"/>
    </source>
</evidence>
<keyword evidence="1" id="KW-0472">Membrane</keyword>
<proteinExistence type="predicted"/>
<dbReference type="Gramene" id="evm.model.06.82">
    <property type="protein sequence ID" value="cds.evm.model.06.82"/>
    <property type="gene ID" value="evm.TU.06.82"/>
</dbReference>
<dbReference type="EnsemblPlants" id="evm.model.06.82">
    <property type="protein sequence ID" value="cds.evm.model.06.82"/>
    <property type="gene ID" value="evm.TU.06.82"/>
</dbReference>
<evidence type="ECO:0000256" key="1">
    <source>
        <dbReference type="SAM" id="Phobius"/>
    </source>
</evidence>
<reference evidence="2" key="2">
    <citation type="submission" date="2021-03" db="UniProtKB">
        <authorList>
            <consortium name="EnsemblPlants"/>
        </authorList>
    </citation>
    <scope>IDENTIFICATION</scope>
</reference>
<keyword evidence="1" id="KW-0812">Transmembrane</keyword>
<feature type="transmembrane region" description="Helical" evidence="1">
    <location>
        <begin position="15"/>
        <end position="33"/>
    </location>
</feature>
<keyword evidence="1" id="KW-1133">Transmembrane helix</keyword>
<accession>A0A803Q036</accession>
<dbReference type="AlphaFoldDB" id="A0A803Q036"/>
<feature type="transmembrane region" description="Helical" evidence="1">
    <location>
        <begin position="119"/>
        <end position="139"/>
    </location>
</feature>
<dbReference type="Proteomes" id="UP000596661">
    <property type="component" value="Chromosome 6"/>
</dbReference>